<evidence type="ECO:0000256" key="1">
    <source>
        <dbReference type="SAM" id="Phobius"/>
    </source>
</evidence>
<dbReference type="RefSeq" id="WP_090557582.1">
    <property type="nucleotide sequence ID" value="NZ_FNRA01000007.1"/>
</dbReference>
<gene>
    <name evidence="2" type="ORF">SAMN05443550_107152</name>
</gene>
<dbReference type="STRING" id="425514.SAMN05443550_107152"/>
<dbReference type="EMBL" id="FNRA01000007">
    <property type="protein sequence ID" value="SEA95460.1"/>
    <property type="molecule type" value="Genomic_DNA"/>
</dbReference>
<accession>A0A1H4FF55</accession>
<keyword evidence="1" id="KW-0472">Membrane</keyword>
<dbReference type="AlphaFoldDB" id="A0A1H4FF55"/>
<dbReference type="OrthoDB" id="1120747at2"/>
<keyword evidence="1" id="KW-1133">Transmembrane helix</keyword>
<sequence length="175" mass="20248">MNTKIEDFIKENKKEFDTDRPSANLWDKIEQELVKKNKKKKFDIRLWMSIAASVIVLLGLIFISEFPIKKNKLSIADVNPAYATRQVKFVSLIEEKRDSLQIFAEASPELYKKFSADLQTLNVAYDGLRKQLPSSPNQQLIVKAMVKNLEMQLQLVSQQLSIISEVSQFKKENRI</sequence>
<proteinExistence type="predicted"/>
<evidence type="ECO:0008006" key="4">
    <source>
        <dbReference type="Google" id="ProtNLM"/>
    </source>
</evidence>
<keyword evidence="1" id="KW-0812">Transmembrane</keyword>
<dbReference type="Proteomes" id="UP000198850">
    <property type="component" value="Unassembled WGS sequence"/>
</dbReference>
<protein>
    <recommendedName>
        <fullName evidence="4">Anti-sigma factor</fullName>
    </recommendedName>
</protein>
<evidence type="ECO:0000313" key="2">
    <source>
        <dbReference type="EMBL" id="SEA95460.1"/>
    </source>
</evidence>
<organism evidence="2 3">
    <name type="scientific">Pedobacter hartonius</name>
    <dbReference type="NCBI Taxonomy" id="425514"/>
    <lineage>
        <taxon>Bacteria</taxon>
        <taxon>Pseudomonadati</taxon>
        <taxon>Bacteroidota</taxon>
        <taxon>Sphingobacteriia</taxon>
        <taxon>Sphingobacteriales</taxon>
        <taxon>Sphingobacteriaceae</taxon>
        <taxon>Pedobacter</taxon>
    </lineage>
</organism>
<name>A0A1H4FF55_9SPHI</name>
<evidence type="ECO:0000313" key="3">
    <source>
        <dbReference type="Proteomes" id="UP000198850"/>
    </source>
</evidence>
<reference evidence="2 3" key="1">
    <citation type="submission" date="2016-10" db="EMBL/GenBank/DDBJ databases">
        <authorList>
            <person name="de Groot N.N."/>
        </authorList>
    </citation>
    <scope>NUCLEOTIDE SEQUENCE [LARGE SCALE GENOMIC DNA]</scope>
    <source>
        <strain evidence="2 3">DSM 19033</strain>
    </source>
</reference>
<keyword evidence="3" id="KW-1185">Reference proteome</keyword>
<feature type="transmembrane region" description="Helical" evidence="1">
    <location>
        <begin position="44"/>
        <end position="63"/>
    </location>
</feature>